<evidence type="ECO:0000256" key="10">
    <source>
        <dbReference type="PROSITE-ProRule" id="PRU01360"/>
    </source>
</evidence>
<proteinExistence type="inferred from homology"/>
<dbReference type="InterPro" id="IPR039426">
    <property type="entry name" value="TonB-dep_rcpt-like"/>
</dbReference>
<evidence type="ECO:0000256" key="4">
    <source>
        <dbReference type="ARBA" id="ARBA00022692"/>
    </source>
</evidence>
<name>A0ABP7E5M3_9SPHN</name>
<evidence type="ECO:0000256" key="12">
    <source>
        <dbReference type="SAM" id="SignalP"/>
    </source>
</evidence>
<organism evidence="15 16">
    <name type="scientific">Sphingomonas cynarae</name>
    <dbReference type="NCBI Taxonomy" id="930197"/>
    <lineage>
        <taxon>Bacteria</taxon>
        <taxon>Pseudomonadati</taxon>
        <taxon>Pseudomonadota</taxon>
        <taxon>Alphaproteobacteria</taxon>
        <taxon>Sphingomonadales</taxon>
        <taxon>Sphingomonadaceae</taxon>
        <taxon>Sphingomonas</taxon>
    </lineage>
</organism>
<keyword evidence="9 10" id="KW-0998">Cell outer membrane</keyword>
<keyword evidence="7 11" id="KW-0798">TonB box</keyword>
<evidence type="ECO:0000256" key="11">
    <source>
        <dbReference type="RuleBase" id="RU003357"/>
    </source>
</evidence>
<evidence type="ECO:0000313" key="16">
    <source>
        <dbReference type="Proteomes" id="UP001500523"/>
    </source>
</evidence>
<keyword evidence="5 12" id="KW-0732">Signal</keyword>
<dbReference type="RefSeq" id="WP_344693559.1">
    <property type="nucleotide sequence ID" value="NZ_BAABBF010000005.1"/>
</dbReference>
<reference evidence="16" key="1">
    <citation type="journal article" date="2019" name="Int. J. Syst. Evol. Microbiol.">
        <title>The Global Catalogue of Microorganisms (GCM) 10K type strain sequencing project: providing services to taxonomists for standard genome sequencing and annotation.</title>
        <authorList>
            <consortium name="The Broad Institute Genomics Platform"/>
            <consortium name="The Broad Institute Genome Sequencing Center for Infectious Disease"/>
            <person name="Wu L."/>
            <person name="Ma J."/>
        </authorList>
    </citation>
    <scope>NUCLEOTIDE SEQUENCE [LARGE SCALE GENOMIC DNA]</scope>
    <source>
        <strain evidence="16">JCM 17498</strain>
    </source>
</reference>
<keyword evidence="3 10" id="KW-1134">Transmembrane beta strand</keyword>
<evidence type="ECO:0000256" key="6">
    <source>
        <dbReference type="ARBA" id="ARBA00023065"/>
    </source>
</evidence>
<comment type="caution">
    <text evidence="15">The sequence shown here is derived from an EMBL/GenBank/DDBJ whole genome shotgun (WGS) entry which is preliminary data.</text>
</comment>
<dbReference type="SUPFAM" id="SSF56935">
    <property type="entry name" value="Porins"/>
    <property type="match status" value="1"/>
</dbReference>
<gene>
    <name evidence="15" type="ORF">GCM10022268_23250</name>
</gene>
<dbReference type="InterPro" id="IPR037066">
    <property type="entry name" value="Plug_dom_sf"/>
</dbReference>
<sequence>MPSTCFRSSAALIALACSLPLPATATVGARANDTDPQNETTRADEIVVTASGGREQQVKDAPASISVLTREDLERLPYREITDALLEIPGVTVTPGEGNSRDISIRGMPAQYTLILVDGKRLSSRETRTNGGSISEGGQLPPLEAIERIEVVRGPMSSLYGSDAMGGVVNIITRRIATTWRGSARVNGTMQLGSEYGNVADGNFYLSGPLVGSVGIQLQGAMTRRAEDRVVGGTPERKDDSLAGKIGWNAGDRHSFLAELGYYRQTVTSTAARTIAPGPTAPSGTQSTQAQRRYVGSVSHTGRWGFASSESYLQLEDAESLQDGKRIKNTVAQSIWVVPLPANALSIGVYYRNEDLSDTVGNLLAGSTRDGASRRQVALFAEDELTILRGLRLTGGIRMDDDQQYGTHWTPRVYAVWNIERRLTLKGGYSQGFRAPNLRQTLPDWGQSSRGGTIYGNPDLEAETSRTIEAGLLFDGGAFQASLTAYDTRFNDRITRVTCVVAGAWCVGEPLSTIGRPPTTYVNVDKAKVRGIEATIDLPLTATLKVTATGTLTDSEQLTGANVGAALNDTPKQQASASLNWKPDARFGGYVRAIFRGEEAITEAQISGNTIVAPSYTTVDIGGSYKVSPRFTLYGGIQNILDKRLSYDRFGYVVDPARIWLGLGTRF</sequence>
<feature type="chain" id="PRO_5046651950" evidence="12">
    <location>
        <begin position="26"/>
        <end position="667"/>
    </location>
</feature>
<evidence type="ECO:0000256" key="1">
    <source>
        <dbReference type="ARBA" id="ARBA00004571"/>
    </source>
</evidence>
<dbReference type="Gene3D" id="2.40.170.20">
    <property type="entry name" value="TonB-dependent receptor, beta-barrel domain"/>
    <property type="match status" value="1"/>
</dbReference>
<dbReference type="PANTHER" id="PTHR30069:SF53">
    <property type="entry name" value="COLICIN I RECEPTOR-RELATED"/>
    <property type="match status" value="1"/>
</dbReference>
<evidence type="ECO:0000256" key="7">
    <source>
        <dbReference type="ARBA" id="ARBA00023077"/>
    </source>
</evidence>
<dbReference type="Pfam" id="PF07715">
    <property type="entry name" value="Plug"/>
    <property type="match status" value="1"/>
</dbReference>
<dbReference type="CDD" id="cd01347">
    <property type="entry name" value="ligand_gated_channel"/>
    <property type="match status" value="1"/>
</dbReference>
<dbReference type="PROSITE" id="PS52016">
    <property type="entry name" value="TONB_DEPENDENT_REC_3"/>
    <property type="match status" value="1"/>
</dbReference>
<dbReference type="InterPro" id="IPR000531">
    <property type="entry name" value="Beta-barrel_TonB"/>
</dbReference>
<dbReference type="Pfam" id="PF00593">
    <property type="entry name" value="TonB_dep_Rec_b-barrel"/>
    <property type="match status" value="1"/>
</dbReference>
<dbReference type="Gene3D" id="2.170.130.10">
    <property type="entry name" value="TonB-dependent receptor, plug domain"/>
    <property type="match status" value="1"/>
</dbReference>
<evidence type="ECO:0000256" key="2">
    <source>
        <dbReference type="ARBA" id="ARBA00022448"/>
    </source>
</evidence>
<evidence type="ECO:0000256" key="3">
    <source>
        <dbReference type="ARBA" id="ARBA00022452"/>
    </source>
</evidence>
<dbReference type="EMBL" id="BAABBF010000005">
    <property type="protein sequence ID" value="GAA3713834.1"/>
    <property type="molecule type" value="Genomic_DNA"/>
</dbReference>
<dbReference type="InterPro" id="IPR036942">
    <property type="entry name" value="Beta-barrel_TonB_sf"/>
</dbReference>
<dbReference type="PANTHER" id="PTHR30069">
    <property type="entry name" value="TONB-DEPENDENT OUTER MEMBRANE RECEPTOR"/>
    <property type="match status" value="1"/>
</dbReference>
<feature type="signal peptide" evidence="12">
    <location>
        <begin position="1"/>
        <end position="25"/>
    </location>
</feature>
<evidence type="ECO:0000259" key="13">
    <source>
        <dbReference type="Pfam" id="PF00593"/>
    </source>
</evidence>
<accession>A0ABP7E5M3</accession>
<keyword evidence="6" id="KW-0406">Ion transport</keyword>
<evidence type="ECO:0000256" key="5">
    <source>
        <dbReference type="ARBA" id="ARBA00022729"/>
    </source>
</evidence>
<evidence type="ECO:0000313" key="15">
    <source>
        <dbReference type="EMBL" id="GAA3713834.1"/>
    </source>
</evidence>
<evidence type="ECO:0000256" key="8">
    <source>
        <dbReference type="ARBA" id="ARBA00023136"/>
    </source>
</evidence>
<protein>
    <submittedName>
        <fullName evidence="15">Ligand-gated channel protein</fullName>
    </submittedName>
</protein>
<dbReference type="Proteomes" id="UP001500523">
    <property type="component" value="Unassembled WGS sequence"/>
</dbReference>
<feature type="domain" description="TonB-dependent receptor-like beta-barrel" evidence="13">
    <location>
        <begin position="237"/>
        <end position="640"/>
    </location>
</feature>
<feature type="domain" description="TonB-dependent receptor plug" evidence="14">
    <location>
        <begin position="58"/>
        <end position="168"/>
    </location>
</feature>
<keyword evidence="4 10" id="KW-0812">Transmembrane</keyword>
<comment type="subcellular location">
    <subcellularLocation>
        <location evidence="1 10">Cell outer membrane</location>
        <topology evidence="1 10">Multi-pass membrane protein</topology>
    </subcellularLocation>
</comment>
<evidence type="ECO:0000259" key="14">
    <source>
        <dbReference type="Pfam" id="PF07715"/>
    </source>
</evidence>
<comment type="similarity">
    <text evidence="10 11">Belongs to the TonB-dependent receptor family.</text>
</comment>
<keyword evidence="16" id="KW-1185">Reference proteome</keyword>
<keyword evidence="8 10" id="KW-0472">Membrane</keyword>
<evidence type="ECO:0000256" key="9">
    <source>
        <dbReference type="ARBA" id="ARBA00023237"/>
    </source>
</evidence>
<keyword evidence="2 10" id="KW-0813">Transport</keyword>
<dbReference type="InterPro" id="IPR012910">
    <property type="entry name" value="Plug_dom"/>
</dbReference>